<feature type="signal peptide" evidence="3">
    <location>
        <begin position="1"/>
        <end position="22"/>
    </location>
</feature>
<evidence type="ECO:0000313" key="5">
    <source>
        <dbReference type="Proteomes" id="UP000823561"/>
    </source>
</evidence>
<proteinExistence type="predicted"/>
<keyword evidence="2" id="KW-1133">Transmembrane helix</keyword>
<feature type="compositionally biased region" description="Basic and acidic residues" evidence="1">
    <location>
        <begin position="162"/>
        <end position="177"/>
    </location>
</feature>
<keyword evidence="2" id="KW-0812">Transmembrane</keyword>
<gene>
    <name evidence="4" type="ORF">AALO_G00088330</name>
</gene>
<reference evidence="4" key="1">
    <citation type="submission" date="2020-10" db="EMBL/GenBank/DDBJ databases">
        <title>Chromosome-scale genome assembly of the Allis shad, Alosa alosa.</title>
        <authorList>
            <person name="Margot Z."/>
            <person name="Christophe K."/>
            <person name="Cabau C."/>
            <person name="Louis A."/>
            <person name="Berthelot C."/>
            <person name="Parey E."/>
            <person name="Roest Crollius H."/>
            <person name="Montfort J."/>
            <person name="Robinson-Rechavi M."/>
            <person name="Bucao C."/>
            <person name="Bouchez O."/>
            <person name="Gislard M."/>
            <person name="Lluch J."/>
            <person name="Milhes M."/>
            <person name="Lampietro C."/>
            <person name="Lopez Roques C."/>
            <person name="Donnadieu C."/>
            <person name="Braasch I."/>
            <person name="Desvignes T."/>
            <person name="Postlethwait J."/>
            <person name="Bobe J."/>
            <person name="Guiguen Y."/>
        </authorList>
    </citation>
    <scope>NUCLEOTIDE SEQUENCE</scope>
    <source>
        <strain evidence="4">M-15738</strain>
        <tissue evidence="4">Blood</tissue>
    </source>
</reference>
<dbReference type="EMBL" id="JADWDJ010000006">
    <property type="protein sequence ID" value="KAG5280369.1"/>
    <property type="molecule type" value="Genomic_DNA"/>
</dbReference>
<dbReference type="Proteomes" id="UP000823561">
    <property type="component" value="Chromosome 6"/>
</dbReference>
<feature type="compositionally biased region" description="Basic and acidic residues" evidence="1">
    <location>
        <begin position="195"/>
        <end position="205"/>
    </location>
</feature>
<keyword evidence="2" id="KW-0472">Membrane</keyword>
<evidence type="ECO:0000256" key="1">
    <source>
        <dbReference type="SAM" id="MobiDB-lite"/>
    </source>
</evidence>
<dbReference type="AlphaFoldDB" id="A0AAV6GZA4"/>
<sequence>MMKRPLDLVMTSWLCILGQCSCEVAQKGIEVNCLYDAEIGKVTCSVAFHGMAECEVVSATLCDMDDICIKREALTVDVMDPKEQEYTFTAYTECGVATTSVNITLPPGKLDKFEKEYEDTFPEDHQAPSKPMWAILGTCIVMFIVCMVFLNQHRPRMCSGSGDRDVESHNTRRHVESQHTSPDSPDGEPLSVGQEPRDTHTPLVA</sequence>
<keyword evidence="3" id="KW-0732">Signal</keyword>
<feature type="region of interest" description="Disordered" evidence="1">
    <location>
        <begin position="159"/>
        <end position="205"/>
    </location>
</feature>
<evidence type="ECO:0000313" key="4">
    <source>
        <dbReference type="EMBL" id="KAG5280369.1"/>
    </source>
</evidence>
<protein>
    <submittedName>
        <fullName evidence="4">Uncharacterized protein</fullName>
    </submittedName>
</protein>
<feature type="chain" id="PRO_5043742131" evidence="3">
    <location>
        <begin position="23"/>
        <end position="205"/>
    </location>
</feature>
<evidence type="ECO:0000256" key="2">
    <source>
        <dbReference type="SAM" id="Phobius"/>
    </source>
</evidence>
<organism evidence="4 5">
    <name type="scientific">Alosa alosa</name>
    <name type="common">allis shad</name>
    <dbReference type="NCBI Taxonomy" id="278164"/>
    <lineage>
        <taxon>Eukaryota</taxon>
        <taxon>Metazoa</taxon>
        <taxon>Chordata</taxon>
        <taxon>Craniata</taxon>
        <taxon>Vertebrata</taxon>
        <taxon>Euteleostomi</taxon>
        <taxon>Actinopterygii</taxon>
        <taxon>Neopterygii</taxon>
        <taxon>Teleostei</taxon>
        <taxon>Clupei</taxon>
        <taxon>Clupeiformes</taxon>
        <taxon>Clupeoidei</taxon>
        <taxon>Clupeidae</taxon>
        <taxon>Alosa</taxon>
    </lineage>
</organism>
<feature type="transmembrane region" description="Helical" evidence="2">
    <location>
        <begin position="132"/>
        <end position="150"/>
    </location>
</feature>
<name>A0AAV6GZA4_9TELE</name>
<accession>A0AAV6GZA4</accession>
<comment type="caution">
    <text evidence="4">The sequence shown here is derived from an EMBL/GenBank/DDBJ whole genome shotgun (WGS) entry which is preliminary data.</text>
</comment>
<evidence type="ECO:0000256" key="3">
    <source>
        <dbReference type="SAM" id="SignalP"/>
    </source>
</evidence>
<keyword evidence="5" id="KW-1185">Reference proteome</keyword>